<name>A0A9W6U569_9STRA</name>
<organism evidence="1 2">
    <name type="scientific">Phytophthora lilii</name>
    <dbReference type="NCBI Taxonomy" id="2077276"/>
    <lineage>
        <taxon>Eukaryota</taxon>
        <taxon>Sar</taxon>
        <taxon>Stramenopiles</taxon>
        <taxon>Oomycota</taxon>
        <taxon>Peronosporomycetes</taxon>
        <taxon>Peronosporales</taxon>
        <taxon>Peronosporaceae</taxon>
        <taxon>Phytophthora</taxon>
    </lineage>
</organism>
<protein>
    <submittedName>
        <fullName evidence="1">Unnamed protein product</fullName>
    </submittedName>
</protein>
<evidence type="ECO:0000313" key="1">
    <source>
        <dbReference type="EMBL" id="GMF25683.1"/>
    </source>
</evidence>
<comment type="caution">
    <text evidence="1">The sequence shown here is derived from an EMBL/GenBank/DDBJ whole genome shotgun (WGS) entry which is preliminary data.</text>
</comment>
<dbReference type="EMBL" id="BSXW01000564">
    <property type="protein sequence ID" value="GMF25683.1"/>
    <property type="molecule type" value="Genomic_DNA"/>
</dbReference>
<sequence>MELLEESAWQWRPKATLTAADACDRCTVFALQYSDCAVLRVRWNSDLAPQDPGFAEPQVDSEPLERDLELHGHTERVVCVQIYAKDPSIITVCSASQDWCVSYFIAWEEDTCTNGMVGSVIVWHVAGKTRVTQCILVENLPAEPGWLAFDATGTLVVVASERDVNILVIERKEVLVTLEGHLARVGQLLLFR</sequence>
<gene>
    <name evidence="1" type="ORF">Plil01_001062300</name>
</gene>
<proteinExistence type="predicted"/>
<dbReference type="Gene3D" id="2.130.10.10">
    <property type="entry name" value="YVTN repeat-like/Quinoprotein amine dehydrogenase"/>
    <property type="match status" value="1"/>
</dbReference>
<dbReference type="OrthoDB" id="20669at2759"/>
<keyword evidence="2" id="KW-1185">Reference proteome</keyword>
<dbReference type="InterPro" id="IPR036322">
    <property type="entry name" value="WD40_repeat_dom_sf"/>
</dbReference>
<reference evidence="1" key="1">
    <citation type="submission" date="2023-04" db="EMBL/GenBank/DDBJ databases">
        <title>Phytophthora lilii NBRC 32176.</title>
        <authorList>
            <person name="Ichikawa N."/>
            <person name="Sato H."/>
            <person name="Tonouchi N."/>
        </authorList>
    </citation>
    <scope>NUCLEOTIDE SEQUENCE</scope>
    <source>
        <strain evidence="1">NBRC 32176</strain>
    </source>
</reference>
<evidence type="ECO:0000313" key="2">
    <source>
        <dbReference type="Proteomes" id="UP001165083"/>
    </source>
</evidence>
<dbReference type="Proteomes" id="UP001165083">
    <property type="component" value="Unassembled WGS sequence"/>
</dbReference>
<dbReference type="SUPFAM" id="SSF50978">
    <property type="entry name" value="WD40 repeat-like"/>
    <property type="match status" value="1"/>
</dbReference>
<accession>A0A9W6U569</accession>
<dbReference type="AlphaFoldDB" id="A0A9W6U569"/>
<dbReference type="InterPro" id="IPR015943">
    <property type="entry name" value="WD40/YVTN_repeat-like_dom_sf"/>
</dbReference>